<dbReference type="InterPro" id="IPR047763">
    <property type="entry name" value="PG_bind_dom_phiBT1-type"/>
</dbReference>
<sequence length="303" mass="32108">MATPLSADRLLAALRAEGVTVVEHPGWRTHHRNHAGAWGPVAGVMIHHTVSRGTASSVALCFDGYAGLPGPLCHGVIAKDGTVHLVSGGRANHAGGGDPAVLRAVVTEAYGDRPPAPREHQGSPGAVDGNSRFYGFECVNLGDGTDPWPAAQLDAVERVSAALCRAHGWGARSVIGHLEWSDWKSDPKGFGMPGMRDRVQKRLGAAPAARPTAPAKPAAPRHHPFPGTQFFRNAPSSPVITAMGRRLTAEGCGRYRVGPGPRWSEADRQSYAAWQRKLGFRGADADGWPGAASWNALKVPYTR</sequence>
<dbReference type="SUPFAM" id="SSF55846">
    <property type="entry name" value="N-acetylmuramoyl-L-alanine amidase-like"/>
    <property type="match status" value="1"/>
</dbReference>
<evidence type="ECO:0000259" key="2">
    <source>
        <dbReference type="SMART" id="SM00644"/>
    </source>
</evidence>
<reference evidence="3 4" key="1">
    <citation type="submission" date="2023-10" db="EMBL/GenBank/DDBJ databases">
        <authorList>
            <person name="Wang X.X."/>
        </authorList>
    </citation>
    <scope>NUCLEOTIDE SEQUENCE [LARGE SCALE GENOMIC DNA]</scope>
    <source>
        <strain evidence="3 4">NBRC 12816</strain>
    </source>
</reference>
<dbReference type="EMBL" id="JAWJZF010000372">
    <property type="protein sequence ID" value="MDX2293907.1"/>
    <property type="molecule type" value="Genomic_DNA"/>
</dbReference>
<dbReference type="RefSeq" id="WP_319010228.1">
    <property type="nucleotide sequence ID" value="NZ_JAWJZF010000372.1"/>
</dbReference>
<evidence type="ECO:0000313" key="4">
    <source>
        <dbReference type="Proteomes" id="UP001278571"/>
    </source>
</evidence>
<dbReference type="InterPro" id="IPR036505">
    <property type="entry name" value="Amidase/PGRP_sf"/>
</dbReference>
<evidence type="ECO:0000313" key="3">
    <source>
        <dbReference type="EMBL" id="MDX2293907.1"/>
    </source>
</evidence>
<proteinExistence type="predicted"/>
<comment type="caution">
    <text evidence="3">The sequence shown here is derived from an EMBL/GenBank/DDBJ whole genome shotgun (WGS) entry which is preliminary data.</text>
</comment>
<dbReference type="NCBIfam" id="NF038080">
    <property type="entry name" value="PG_bind_siph"/>
    <property type="match status" value="1"/>
</dbReference>
<dbReference type="SMART" id="SM00644">
    <property type="entry name" value="Ami_2"/>
    <property type="match status" value="1"/>
</dbReference>
<name>A0ABU4K861_9ACTN</name>
<keyword evidence="4" id="KW-1185">Reference proteome</keyword>
<dbReference type="Proteomes" id="UP001278571">
    <property type="component" value="Unassembled WGS sequence"/>
</dbReference>
<feature type="compositionally biased region" description="Low complexity" evidence="1">
    <location>
        <begin position="205"/>
        <end position="218"/>
    </location>
</feature>
<dbReference type="Gene3D" id="3.40.80.10">
    <property type="entry name" value="Peptidoglycan recognition protein-like"/>
    <property type="match status" value="1"/>
</dbReference>
<dbReference type="Pfam" id="PF01510">
    <property type="entry name" value="Amidase_2"/>
    <property type="match status" value="1"/>
</dbReference>
<gene>
    <name evidence="3" type="ORF">R2363_17200</name>
</gene>
<feature type="region of interest" description="Disordered" evidence="1">
    <location>
        <begin position="204"/>
        <end position="231"/>
    </location>
</feature>
<evidence type="ECO:0000256" key="1">
    <source>
        <dbReference type="SAM" id="MobiDB-lite"/>
    </source>
</evidence>
<dbReference type="InterPro" id="IPR002502">
    <property type="entry name" value="Amidase_domain"/>
</dbReference>
<protein>
    <submittedName>
        <fullName evidence="3">Peptidoglycan-binding protein</fullName>
    </submittedName>
</protein>
<feature type="domain" description="N-acetylmuramoyl-L-alanine amidase" evidence="2">
    <location>
        <begin position="27"/>
        <end position="188"/>
    </location>
</feature>
<accession>A0ABU4K861</accession>
<organism evidence="3 4">
    <name type="scientific">Streptomyces roseolus</name>
    <dbReference type="NCBI Taxonomy" id="67358"/>
    <lineage>
        <taxon>Bacteria</taxon>
        <taxon>Bacillati</taxon>
        <taxon>Actinomycetota</taxon>
        <taxon>Actinomycetes</taxon>
        <taxon>Kitasatosporales</taxon>
        <taxon>Streptomycetaceae</taxon>
        <taxon>Streptomyces</taxon>
    </lineage>
</organism>
<dbReference type="CDD" id="cd06583">
    <property type="entry name" value="PGRP"/>
    <property type="match status" value="1"/>
</dbReference>